<dbReference type="FunFam" id="3.30.70.240:FF:000001">
    <property type="entry name" value="Elongation factor G"/>
    <property type="match status" value="1"/>
</dbReference>
<dbReference type="Gene3D" id="3.30.70.870">
    <property type="entry name" value="Elongation Factor G (Translational Gtpase), domain 3"/>
    <property type="match status" value="1"/>
</dbReference>
<evidence type="ECO:0000259" key="5">
    <source>
        <dbReference type="PROSITE" id="PS51722"/>
    </source>
</evidence>
<dbReference type="FunFam" id="3.30.230.10:FF:000003">
    <property type="entry name" value="Elongation factor G"/>
    <property type="match status" value="1"/>
</dbReference>
<reference evidence="6 7" key="1">
    <citation type="submission" date="2019-10" db="EMBL/GenBank/DDBJ databases">
        <title>Rubrobacter sp nov SCSIO 52090 isolated from a deep-sea sediment in the South China Sea.</title>
        <authorList>
            <person name="Chen R.W."/>
        </authorList>
    </citation>
    <scope>NUCLEOTIDE SEQUENCE [LARGE SCALE GENOMIC DNA]</scope>
    <source>
        <strain evidence="6 7">SCSIO 52909</strain>
    </source>
</reference>
<evidence type="ECO:0000256" key="2">
    <source>
        <dbReference type="ARBA" id="ARBA00022768"/>
    </source>
</evidence>
<dbReference type="Proteomes" id="UP000501452">
    <property type="component" value="Chromosome"/>
</dbReference>
<dbReference type="Gene3D" id="3.30.230.10">
    <property type="match status" value="1"/>
</dbReference>
<dbReference type="NCBIfam" id="NF009891">
    <property type="entry name" value="PRK13351.1-1"/>
    <property type="match status" value="1"/>
</dbReference>
<dbReference type="InterPro" id="IPR053905">
    <property type="entry name" value="EF-G-like_DII"/>
</dbReference>
<name>A0A6G8Q6M3_9ACTN</name>
<dbReference type="InterPro" id="IPR041095">
    <property type="entry name" value="EFG_II"/>
</dbReference>
<dbReference type="InterPro" id="IPR014721">
    <property type="entry name" value="Ribsml_uS5_D2-typ_fold_subgr"/>
</dbReference>
<dbReference type="SUPFAM" id="SSF50447">
    <property type="entry name" value="Translation proteins"/>
    <property type="match status" value="1"/>
</dbReference>
<keyword evidence="2 6" id="KW-0251">Elongation factor</keyword>
<proteinExistence type="predicted"/>
<dbReference type="Gene3D" id="3.40.50.300">
    <property type="entry name" value="P-loop containing nucleotide triphosphate hydrolases"/>
    <property type="match status" value="1"/>
</dbReference>
<dbReference type="PANTHER" id="PTHR43261:SF1">
    <property type="entry name" value="RIBOSOME-RELEASING FACTOR 2, MITOCHONDRIAL"/>
    <property type="match status" value="1"/>
</dbReference>
<dbReference type="KEGG" id="rub:GBA63_05175"/>
<dbReference type="EMBL" id="CP045119">
    <property type="protein sequence ID" value="QIN82103.1"/>
    <property type="molecule type" value="Genomic_DNA"/>
</dbReference>
<dbReference type="GO" id="GO:0003924">
    <property type="term" value="F:GTPase activity"/>
    <property type="evidence" value="ECO:0007669"/>
    <property type="project" value="InterPro"/>
</dbReference>
<dbReference type="InterPro" id="IPR047872">
    <property type="entry name" value="EFG_IV"/>
</dbReference>
<dbReference type="SUPFAM" id="SSF54980">
    <property type="entry name" value="EF-G C-terminal domain-like"/>
    <property type="match status" value="2"/>
</dbReference>
<accession>A0A6G8Q6M3</accession>
<evidence type="ECO:0000313" key="6">
    <source>
        <dbReference type="EMBL" id="QIN82103.1"/>
    </source>
</evidence>
<dbReference type="Pfam" id="PF00009">
    <property type="entry name" value="GTP_EFTU"/>
    <property type="match status" value="1"/>
</dbReference>
<dbReference type="CDD" id="cd04088">
    <property type="entry name" value="EFG_mtEFG_II"/>
    <property type="match status" value="1"/>
</dbReference>
<dbReference type="AlphaFoldDB" id="A0A6G8Q6M3"/>
<dbReference type="CDD" id="cd01434">
    <property type="entry name" value="EFG_mtEFG1_IV"/>
    <property type="match status" value="1"/>
</dbReference>
<dbReference type="CDD" id="cd03713">
    <property type="entry name" value="EFG_mtEFG_C"/>
    <property type="match status" value="1"/>
</dbReference>
<keyword evidence="4" id="KW-0342">GTP-binding</keyword>
<dbReference type="InterPro" id="IPR000795">
    <property type="entry name" value="T_Tr_GTP-bd_dom"/>
</dbReference>
<dbReference type="InterPro" id="IPR000640">
    <property type="entry name" value="EFG_V-like"/>
</dbReference>
<gene>
    <name evidence="6" type="ORF">GBA63_05175</name>
</gene>
<sequence length="685" mass="73614">MSRRGGIVAAETQTIRNVCLIGHRGSGKTSIAEGMIGLASGREGPANGALDNSEEEKERAMTLGMGVASIGWKGRQVNVLDTPGDGGFIGDAFVAQRAADCAVLVVHAQDPIQVVTERVWRRGEKEDIPHFIVVNHLDRERTDFGAVIEQLRDRFGQSVVPLNLPIGRENELAGVYGLLSGIAFVGGEQTAGVPDGMEDEVDAAKTQLFEAIAESDDTLLEKYLEGEEISTEEAFEGIRKGIADGLIIPVLAASAERMIGVDRLLDAVAGSAPSPADRSRWISESGKEVPCDPDGPFAAYVFKTFVDPYAGRLSVLRVVSGRCRSDEALTNPRTGSQERLGGISHLVGKDREAVDEAVAGDVIAVAKLKDTATFDTLCKPDAVVAFEPVELPEPTAAFAVGAKARGEEEKVFEAIRRVTDEDPSLKLERSEATGEDILAGLTQMHVELALERIGRRYGVEVEAEAPKVPFKETITTGARAQGRYKKQTGGRGQFGDARIEVSPLPRGSGFVFENAIVGGAIPRQFIPAVEKGVEEAMRNGTIAGYPVVDVKVRLHDGAFHTVDSSEMAFKVAGSMAFKNAVEDANPVLLEPYVKVEVLVPAEHVGDVMGDLSGRRGRPMGVEQRGERQIIQAEVPQIEMLTYARDLRSITGGRANFHVEPGHYEEVPPNLVDKVLAANEREKAVS</sequence>
<protein>
    <submittedName>
        <fullName evidence="6">Elongation factor G</fullName>
    </submittedName>
</protein>
<dbReference type="InterPro" id="IPR035647">
    <property type="entry name" value="EFG_III/V"/>
</dbReference>
<evidence type="ECO:0000256" key="3">
    <source>
        <dbReference type="ARBA" id="ARBA00022917"/>
    </source>
</evidence>
<dbReference type="InterPro" id="IPR005517">
    <property type="entry name" value="Transl_elong_EFG/EF2_IV"/>
</dbReference>
<dbReference type="GO" id="GO:0032790">
    <property type="term" value="P:ribosome disassembly"/>
    <property type="evidence" value="ECO:0007669"/>
    <property type="project" value="TreeGrafter"/>
</dbReference>
<dbReference type="InterPro" id="IPR009000">
    <property type="entry name" value="Transl_B-barrel_sf"/>
</dbReference>
<organism evidence="6 7">
    <name type="scientific">Rubrobacter tropicus</name>
    <dbReference type="NCBI Taxonomy" id="2653851"/>
    <lineage>
        <taxon>Bacteria</taxon>
        <taxon>Bacillati</taxon>
        <taxon>Actinomycetota</taxon>
        <taxon>Rubrobacteria</taxon>
        <taxon>Rubrobacterales</taxon>
        <taxon>Rubrobacteraceae</taxon>
        <taxon>Rubrobacter</taxon>
    </lineage>
</organism>
<dbReference type="NCBIfam" id="NF009381">
    <property type="entry name" value="PRK12740.1-5"/>
    <property type="match status" value="1"/>
</dbReference>
<dbReference type="Pfam" id="PF22042">
    <property type="entry name" value="EF-G_D2"/>
    <property type="match status" value="1"/>
</dbReference>
<keyword evidence="1" id="KW-0547">Nucleotide-binding</keyword>
<evidence type="ECO:0000256" key="1">
    <source>
        <dbReference type="ARBA" id="ARBA00022741"/>
    </source>
</evidence>
<dbReference type="SMART" id="SM00889">
    <property type="entry name" value="EFG_IV"/>
    <property type="match status" value="1"/>
</dbReference>
<dbReference type="Pfam" id="PF03764">
    <property type="entry name" value="EFG_IV"/>
    <property type="match status" value="1"/>
</dbReference>
<evidence type="ECO:0000256" key="4">
    <source>
        <dbReference type="ARBA" id="ARBA00023134"/>
    </source>
</evidence>
<dbReference type="InterPro" id="IPR027417">
    <property type="entry name" value="P-loop_NTPase"/>
</dbReference>
<keyword evidence="3" id="KW-0648">Protein biosynthesis</keyword>
<dbReference type="InterPro" id="IPR035649">
    <property type="entry name" value="EFG_V"/>
</dbReference>
<feature type="domain" description="Tr-type G" evidence="5">
    <location>
        <begin position="13"/>
        <end position="276"/>
    </location>
</feature>
<evidence type="ECO:0000313" key="7">
    <source>
        <dbReference type="Proteomes" id="UP000501452"/>
    </source>
</evidence>
<dbReference type="PROSITE" id="PS51722">
    <property type="entry name" value="G_TR_2"/>
    <property type="match status" value="1"/>
</dbReference>
<dbReference type="Pfam" id="PF00679">
    <property type="entry name" value="EFG_C"/>
    <property type="match status" value="1"/>
</dbReference>
<dbReference type="InterPro" id="IPR020568">
    <property type="entry name" value="Ribosomal_Su5_D2-typ_SF"/>
</dbReference>
<dbReference type="Pfam" id="PF14492">
    <property type="entry name" value="EFG_III"/>
    <property type="match status" value="1"/>
</dbReference>
<dbReference type="SUPFAM" id="SSF52540">
    <property type="entry name" value="P-loop containing nucleoside triphosphate hydrolases"/>
    <property type="match status" value="1"/>
</dbReference>
<dbReference type="NCBIfam" id="NF009379">
    <property type="entry name" value="PRK12740.1-3"/>
    <property type="match status" value="1"/>
</dbReference>
<dbReference type="SMART" id="SM00838">
    <property type="entry name" value="EFG_C"/>
    <property type="match status" value="1"/>
</dbReference>
<dbReference type="GO" id="GO:0003746">
    <property type="term" value="F:translation elongation factor activity"/>
    <property type="evidence" value="ECO:0007669"/>
    <property type="project" value="UniProtKB-KW"/>
</dbReference>
<dbReference type="Gene3D" id="2.40.30.10">
    <property type="entry name" value="Translation factors"/>
    <property type="match status" value="1"/>
</dbReference>
<dbReference type="GO" id="GO:0005525">
    <property type="term" value="F:GTP binding"/>
    <property type="evidence" value="ECO:0007669"/>
    <property type="project" value="UniProtKB-KW"/>
</dbReference>
<dbReference type="SUPFAM" id="SSF54211">
    <property type="entry name" value="Ribosomal protein S5 domain 2-like"/>
    <property type="match status" value="1"/>
</dbReference>
<dbReference type="Gene3D" id="3.30.70.240">
    <property type="match status" value="1"/>
</dbReference>
<dbReference type="PANTHER" id="PTHR43261">
    <property type="entry name" value="TRANSLATION ELONGATION FACTOR G-RELATED"/>
    <property type="match status" value="1"/>
</dbReference>
<keyword evidence="7" id="KW-1185">Reference proteome</keyword>